<dbReference type="Proteomes" id="UP000800036">
    <property type="component" value="Unassembled WGS sequence"/>
</dbReference>
<name>A0A6A5VSQ1_9PLEO</name>
<evidence type="ECO:0000313" key="2">
    <source>
        <dbReference type="Proteomes" id="UP000800036"/>
    </source>
</evidence>
<keyword evidence="2" id="KW-1185">Reference proteome</keyword>
<organism evidence="1 2">
    <name type="scientific">Bimuria novae-zelandiae CBS 107.79</name>
    <dbReference type="NCBI Taxonomy" id="1447943"/>
    <lineage>
        <taxon>Eukaryota</taxon>
        <taxon>Fungi</taxon>
        <taxon>Dikarya</taxon>
        <taxon>Ascomycota</taxon>
        <taxon>Pezizomycotina</taxon>
        <taxon>Dothideomycetes</taxon>
        <taxon>Pleosporomycetidae</taxon>
        <taxon>Pleosporales</taxon>
        <taxon>Massarineae</taxon>
        <taxon>Didymosphaeriaceae</taxon>
        <taxon>Bimuria</taxon>
    </lineage>
</organism>
<accession>A0A6A5VSQ1</accession>
<reference evidence="1" key="1">
    <citation type="journal article" date="2020" name="Stud. Mycol.">
        <title>101 Dothideomycetes genomes: a test case for predicting lifestyles and emergence of pathogens.</title>
        <authorList>
            <person name="Haridas S."/>
            <person name="Albert R."/>
            <person name="Binder M."/>
            <person name="Bloem J."/>
            <person name="Labutti K."/>
            <person name="Salamov A."/>
            <person name="Andreopoulos B."/>
            <person name="Baker S."/>
            <person name="Barry K."/>
            <person name="Bills G."/>
            <person name="Bluhm B."/>
            <person name="Cannon C."/>
            <person name="Castanera R."/>
            <person name="Culley D."/>
            <person name="Daum C."/>
            <person name="Ezra D."/>
            <person name="Gonzalez J."/>
            <person name="Henrissat B."/>
            <person name="Kuo A."/>
            <person name="Liang C."/>
            <person name="Lipzen A."/>
            <person name="Lutzoni F."/>
            <person name="Magnuson J."/>
            <person name="Mondo S."/>
            <person name="Nolan M."/>
            <person name="Ohm R."/>
            <person name="Pangilinan J."/>
            <person name="Park H.-J."/>
            <person name="Ramirez L."/>
            <person name="Alfaro M."/>
            <person name="Sun H."/>
            <person name="Tritt A."/>
            <person name="Yoshinaga Y."/>
            <person name="Zwiers L.-H."/>
            <person name="Turgeon B."/>
            <person name="Goodwin S."/>
            <person name="Spatafora J."/>
            <person name="Crous P."/>
            <person name="Grigoriev I."/>
        </authorList>
    </citation>
    <scope>NUCLEOTIDE SEQUENCE</scope>
    <source>
        <strain evidence="1">CBS 107.79</strain>
    </source>
</reference>
<dbReference type="EMBL" id="ML976662">
    <property type="protein sequence ID" value="KAF1977906.1"/>
    <property type="molecule type" value="Genomic_DNA"/>
</dbReference>
<protein>
    <submittedName>
        <fullName evidence="1">Uncharacterized protein</fullName>
    </submittedName>
</protein>
<evidence type="ECO:0000313" key="1">
    <source>
        <dbReference type="EMBL" id="KAF1977906.1"/>
    </source>
</evidence>
<gene>
    <name evidence="1" type="ORF">BU23DRAFT_657460</name>
</gene>
<proteinExistence type="predicted"/>
<dbReference type="AlphaFoldDB" id="A0A6A5VSQ1"/>
<sequence>MHPQLSAKPLKLVLSITVKQRISALVSILVSISQRIPALQRPEVLPRAVHARRWVAIHAQRFLLSPEVGDGCDIGAN</sequence>